<sequence>MERLLNSLIVICFILIILVFVGFFITIKECHDKGGKMVGTGEYTTTTQIINNQVTVSTTENMVCDKE</sequence>
<proteinExistence type="predicted"/>
<reference evidence="2" key="1">
    <citation type="submission" date="2023-07" db="EMBL/GenBank/DDBJ databases">
        <title>Complete genome sequence of Bacillus cereus SRCM126073 isolated from soil.</title>
        <authorList>
            <person name="Yang H.-G."/>
            <person name="Ryu M.-S."/>
            <person name="Ha G.-S."/>
            <person name="Yang H.-J."/>
            <person name="Jeong D.-Y."/>
        </authorList>
    </citation>
    <scope>NUCLEOTIDE SEQUENCE</scope>
    <source>
        <strain evidence="2">SRCM126073</strain>
    </source>
</reference>
<protein>
    <submittedName>
        <fullName evidence="2">Uncharacterized protein</fullName>
    </submittedName>
</protein>
<dbReference type="AlphaFoldDB" id="A0AAW7NMF5"/>
<keyword evidence="1" id="KW-1133">Transmembrane helix</keyword>
<comment type="caution">
    <text evidence="2">The sequence shown here is derived from an EMBL/GenBank/DDBJ whole genome shotgun (WGS) entry which is preliminary data.</text>
</comment>
<keyword evidence="1" id="KW-0812">Transmembrane</keyword>
<organism evidence="2 3">
    <name type="scientific">Bacillus cereus</name>
    <dbReference type="NCBI Taxonomy" id="1396"/>
    <lineage>
        <taxon>Bacteria</taxon>
        <taxon>Bacillati</taxon>
        <taxon>Bacillota</taxon>
        <taxon>Bacilli</taxon>
        <taxon>Bacillales</taxon>
        <taxon>Bacillaceae</taxon>
        <taxon>Bacillus</taxon>
        <taxon>Bacillus cereus group</taxon>
    </lineage>
</organism>
<name>A0AAW7NMF5_BACCE</name>
<evidence type="ECO:0000256" key="1">
    <source>
        <dbReference type="SAM" id="Phobius"/>
    </source>
</evidence>
<keyword evidence="1" id="KW-0472">Membrane</keyword>
<evidence type="ECO:0000313" key="2">
    <source>
        <dbReference type="EMBL" id="MDN4875678.1"/>
    </source>
</evidence>
<feature type="transmembrane region" description="Helical" evidence="1">
    <location>
        <begin position="6"/>
        <end position="27"/>
    </location>
</feature>
<dbReference type="RefSeq" id="WP_301266211.1">
    <property type="nucleotide sequence ID" value="NZ_JAUIQW010000001.1"/>
</dbReference>
<evidence type="ECO:0000313" key="3">
    <source>
        <dbReference type="Proteomes" id="UP001175137"/>
    </source>
</evidence>
<gene>
    <name evidence="2" type="ORF">QYM23_22955</name>
</gene>
<accession>A0AAW7NMF5</accession>
<dbReference type="Proteomes" id="UP001175137">
    <property type="component" value="Unassembled WGS sequence"/>
</dbReference>
<dbReference type="EMBL" id="JAUIQW010000001">
    <property type="protein sequence ID" value="MDN4875678.1"/>
    <property type="molecule type" value="Genomic_DNA"/>
</dbReference>